<dbReference type="Proteomes" id="UP000001017">
    <property type="component" value="Chromosome"/>
</dbReference>
<dbReference type="GeneID" id="1442143"/>
<dbReference type="STRING" id="273116.gene:9382266"/>
<evidence type="ECO:0000313" key="2">
    <source>
        <dbReference type="Proteomes" id="UP000001017"/>
    </source>
</evidence>
<dbReference type="AlphaFoldDB" id="Q978G1"/>
<dbReference type="PhylomeDB" id="Q978G1"/>
<dbReference type="KEGG" id="tvo:TVG1506196"/>
<accession>Q978G1</accession>
<sequence>MIVMLNSEDRKFIIDSVKRGYKVSELAKMFNVTPRRIQQILHESASPDSEKDSELTEDEKRFIDELWDKYKIGSRTIYYLLRSKGMNVSYYRIYNYMKFKRMVHMKADALIINGKEADPPLTTVLMDYHQKNLNDPYAIFCVDMTTKKILSYAESLKITSDVVSKVIDNLYTGNVKIKHLMIRSGVLSLIYNTSYVSYRIRRKGIQDVVTDKNGSKVHLSLSKLWQNYDRYRWTFQSIDDFVHWYNERPVTRFEDRIASPGQIFEEYIRKFEMQRGED</sequence>
<reference evidence="1 2" key="1">
    <citation type="journal article" date="1999" name="Proc. Jpn. Acad.">
        <title>Determination of the complete genomic DNA sequence of Thermoplasma volvanium GSS1.</title>
        <authorList>
            <person name="Kawashima T."/>
            <person name="Yamamoto Y."/>
            <person name="Aramaki H."/>
            <person name="Nunoshiba T."/>
            <person name="Kawamoto T."/>
            <person name="Watanabe K."/>
            <person name="Yamazaki M."/>
            <person name="Kanehori K."/>
            <person name="Amano N."/>
            <person name="Ohya Y."/>
            <person name="Makino K."/>
            <person name="Suzuki M."/>
        </authorList>
    </citation>
    <scope>NUCLEOTIDE SEQUENCE [LARGE SCALE GENOMIC DNA]</scope>
    <source>
        <strain evidence="2">ATCC 51530 / DSM 4299 / JCM 9571 / NBRC 15438 / GSS1</strain>
    </source>
</reference>
<name>Q978G1_THEVO</name>
<dbReference type="PaxDb" id="273116-14325693"/>
<dbReference type="RefSeq" id="WP_010917685.1">
    <property type="nucleotide sequence ID" value="NC_002689.2"/>
</dbReference>
<keyword evidence="2" id="KW-1185">Reference proteome</keyword>
<protein>
    <submittedName>
        <fullName evidence="1">TVG1506196 protein</fullName>
    </submittedName>
</protein>
<proteinExistence type="predicted"/>
<gene>
    <name evidence="1" type="ORF">TVG1506196</name>
</gene>
<organism evidence="1 2">
    <name type="scientific">Thermoplasma volcanium (strain ATCC 51530 / DSM 4299 / JCM 9571 / NBRC 15438 / GSS1)</name>
    <dbReference type="NCBI Taxonomy" id="273116"/>
    <lineage>
        <taxon>Archaea</taxon>
        <taxon>Methanobacteriati</taxon>
        <taxon>Thermoplasmatota</taxon>
        <taxon>Thermoplasmata</taxon>
        <taxon>Thermoplasmatales</taxon>
        <taxon>Thermoplasmataceae</taxon>
        <taxon>Thermoplasma</taxon>
    </lineage>
</organism>
<dbReference type="EMBL" id="BA000011">
    <property type="protein sequence ID" value="BAB60596.1"/>
    <property type="molecule type" value="Genomic_DNA"/>
</dbReference>
<reference evidence="1 2" key="2">
    <citation type="journal article" date="2000" name="Proc. Natl. Acad. Sci. U.S.A.">
        <title>Archaeal adaptation to higher temperatures revealed by genomic sequence of Thermoplasma volcanium.</title>
        <authorList>
            <person name="Kawashima T."/>
            <person name="Amano N."/>
            <person name="Koike H."/>
            <person name="Makino S."/>
            <person name="Higuchi S."/>
            <person name="Kawashima-Ohya Y."/>
            <person name="Watanabe K."/>
            <person name="Yamazaki M."/>
            <person name="Kanehori K."/>
            <person name="Kawamoto T."/>
            <person name="Nunoshiba T."/>
            <person name="Yamamoto Y."/>
            <person name="Aramaki H."/>
            <person name="Makino K."/>
            <person name="Suzuki M."/>
        </authorList>
    </citation>
    <scope>NUCLEOTIDE SEQUENCE [LARGE SCALE GENOMIC DNA]</scope>
    <source>
        <strain evidence="2">ATCC 51530 / DSM 4299 / JCM 9571 / NBRC 15438 / GSS1</strain>
    </source>
</reference>
<dbReference type="eggNOG" id="arCOG02125">
    <property type="taxonomic scope" value="Archaea"/>
</dbReference>
<dbReference type="HOGENOM" id="CLU_079271_0_0_2"/>
<dbReference type="OrthoDB" id="56498at2157"/>
<evidence type="ECO:0000313" key="1">
    <source>
        <dbReference type="EMBL" id="BAB60596.1"/>
    </source>
</evidence>